<dbReference type="InterPro" id="IPR013525">
    <property type="entry name" value="ABC2_TM"/>
</dbReference>
<feature type="domain" description="ABC transporter" evidence="7">
    <location>
        <begin position="571"/>
        <end position="647"/>
    </location>
</feature>
<feature type="domain" description="ABC-2 type transporter transmembrane" evidence="8">
    <location>
        <begin position="285"/>
        <end position="499"/>
    </location>
</feature>
<dbReference type="Pfam" id="PF12698">
    <property type="entry name" value="ABC2_membrane_3"/>
    <property type="match status" value="1"/>
</dbReference>
<dbReference type="GO" id="GO:0005319">
    <property type="term" value="F:lipid transporter activity"/>
    <property type="evidence" value="ECO:0007669"/>
    <property type="project" value="TreeGrafter"/>
</dbReference>
<dbReference type="GO" id="GO:0016887">
    <property type="term" value="F:ATP hydrolysis activity"/>
    <property type="evidence" value="ECO:0007669"/>
    <property type="project" value="InterPro"/>
</dbReference>
<organism evidence="9 10">
    <name type="scientific">Amblyomma americanum</name>
    <name type="common">Lone star tick</name>
    <dbReference type="NCBI Taxonomy" id="6943"/>
    <lineage>
        <taxon>Eukaryota</taxon>
        <taxon>Metazoa</taxon>
        <taxon>Ecdysozoa</taxon>
        <taxon>Arthropoda</taxon>
        <taxon>Chelicerata</taxon>
        <taxon>Arachnida</taxon>
        <taxon>Acari</taxon>
        <taxon>Parasitiformes</taxon>
        <taxon>Ixodida</taxon>
        <taxon>Ixodoidea</taxon>
        <taxon>Ixodidae</taxon>
        <taxon>Amblyomminae</taxon>
        <taxon>Amblyomma</taxon>
    </lineage>
</organism>
<dbReference type="Gene3D" id="3.40.50.300">
    <property type="entry name" value="P-loop containing nucleotide triphosphate hydrolases"/>
    <property type="match status" value="1"/>
</dbReference>
<keyword evidence="2 6" id="KW-0812">Transmembrane</keyword>
<dbReference type="PANTHER" id="PTHR19229">
    <property type="entry name" value="ATP-BINDING CASSETTE TRANSPORTER SUBFAMILY A ABCA"/>
    <property type="match status" value="1"/>
</dbReference>
<proteinExistence type="predicted"/>
<evidence type="ECO:0000256" key="5">
    <source>
        <dbReference type="SAM" id="MobiDB-lite"/>
    </source>
</evidence>
<feature type="transmembrane region" description="Helical" evidence="6">
    <location>
        <begin position="343"/>
        <end position="366"/>
    </location>
</feature>
<evidence type="ECO:0000313" key="10">
    <source>
        <dbReference type="Proteomes" id="UP001321473"/>
    </source>
</evidence>
<dbReference type="GO" id="GO:0016020">
    <property type="term" value="C:membrane"/>
    <property type="evidence" value="ECO:0007669"/>
    <property type="project" value="UniProtKB-SubCell"/>
</dbReference>
<accession>A0AAQ4D3R1</accession>
<dbReference type="GO" id="GO:0140359">
    <property type="term" value="F:ABC-type transporter activity"/>
    <property type="evidence" value="ECO:0007669"/>
    <property type="project" value="InterPro"/>
</dbReference>
<sequence length="669" mass="76145">MMRQQLVLLLWKDISVRQFRRHLPGFIGQTALALIVLYTLNNDMPGEPESVVQRGVGLWPTAAPDGDAEFVPTTTTEQEEPKRKPTTRYTPRPWHRREHDRRMPPRFFEARHPLDGWHSGPGAGVEQLCYVSRLPYHASIAERAAAMLNISKVHPLKDYDDVSPYFESIKDSPPGSLIAVVFHTPPHLLATSALRPGAAFDDSASKEGEAGHWELDYEVLVHGIQFDVNVRYRRFLMLPAALNLDAFSEMTYLLPIQYAVETAFIEVVRKAKNESLDYEVRLQRFPYPSLYPEDFPTTYARVAIRFAIAFWIPFTVFVIQIVDERASGMRTQQRIYGVLGVSYWLSHYLRMVTTVALIGALMLFFLYGMLNDRFGNAFISATNPGLVYAVLFFYGSALAVHGMLLSLFFDSTRMAGLLSSVYWFLTLMLPYLFLQNPYGFGYYLISRLSKLMTSAFPGMFLHWCWMVIERLERFDNVTILQLMIVSTLSSLVLVVLLWYIDCVTNCNRTKIARPWYFPFKATYWKPPAISAPQSGVFKTRCQYYEQEPTAIQPIVRINGVSKRFETHVIINDVSFNIFGKQITVLLAPPNYGKSTIMKMITGSIPPSSGTISVGVHDVVLNGDGARRLLAYCPGDSILYGDLTVEEHLIFFGMVRASMFFFNSTIPPFL</sequence>
<evidence type="ECO:0000259" key="7">
    <source>
        <dbReference type="Pfam" id="PF00005"/>
    </source>
</evidence>
<evidence type="ECO:0000256" key="3">
    <source>
        <dbReference type="ARBA" id="ARBA00022989"/>
    </source>
</evidence>
<feature type="region of interest" description="Disordered" evidence="5">
    <location>
        <begin position="63"/>
        <end position="98"/>
    </location>
</feature>
<feature type="transmembrane region" description="Helical" evidence="6">
    <location>
        <begin position="480"/>
        <end position="500"/>
    </location>
</feature>
<dbReference type="AlphaFoldDB" id="A0AAQ4D3R1"/>
<dbReference type="InterPro" id="IPR003439">
    <property type="entry name" value="ABC_transporter-like_ATP-bd"/>
</dbReference>
<dbReference type="InterPro" id="IPR026082">
    <property type="entry name" value="ABCA"/>
</dbReference>
<dbReference type="PANTHER" id="PTHR19229:SF250">
    <property type="entry name" value="ABC TRANSPORTER DOMAIN-CONTAINING PROTEIN-RELATED"/>
    <property type="match status" value="1"/>
</dbReference>
<gene>
    <name evidence="9" type="ORF">V5799_000191</name>
</gene>
<evidence type="ECO:0000313" key="9">
    <source>
        <dbReference type="EMBL" id="KAK8757101.1"/>
    </source>
</evidence>
<protein>
    <recommendedName>
        <fullName evidence="11">ABC transporter domain-containing protein</fullName>
    </recommendedName>
</protein>
<feature type="transmembrane region" description="Helical" evidence="6">
    <location>
        <begin position="421"/>
        <end position="445"/>
    </location>
</feature>
<feature type="transmembrane region" description="Helical" evidence="6">
    <location>
        <begin position="302"/>
        <end position="322"/>
    </location>
</feature>
<evidence type="ECO:0000256" key="6">
    <source>
        <dbReference type="SAM" id="Phobius"/>
    </source>
</evidence>
<evidence type="ECO:0000256" key="4">
    <source>
        <dbReference type="ARBA" id="ARBA00023136"/>
    </source>
</evidence>
<keyword evidence="10" id="KW-1185">Reference proteome</keyword>
<dbReference type="GO" id="GO:0005524">
    <property type="term" value="F:ATP binding"/>
    <property type="evidence" value="ECO:0007669"/>
    <property type="project" value="InterPro"/>
</dbReference>
<evidence type="ECO:0000256" key="2">
    <source>
        <dbReference type="ARBA" id="ARBA00022692"/>
    </source>
</evidence>
<evidence type="ECO:0008006" key="11">
    <source>
        <dbReference type="Google" id="ProtNLM"/>
    </source>
</evidence>
<dbReference type="SUPFAM" id="SSF52540">
    <property type="entry name" value="P-loop containing nucleoside triphosphate hydrolases"/>
    <property type="match status" value="1"/>
</dbReference>
<keyword evidence="3 6" id="KW-1133">Transmembrane helix</keyword>
<keyword evidence="4 6" id="KW-0472">Membrane</keyword>
<feature type="transmembrane region" description="Helical" evidence="6">
    <location>
        <begin position="386"/>
        <end position="409"/>
    </location>
</feature>
<comment type="caution">
    <text evidence="9">The sequence shown here is derived from an EMBL/GenBank/DDBJ whole genome shotgun (WGS) entry which is preliminary data.</text>
</comment>
<dbReference type="Pfam" id="PF00005">
    <property type="entry name" value="ABC_tran"/>
    <property type="match status" value="1"/>
</dbReference>
<dbReference type="Proteomes" id="UP001321473">
    <property type="component" value="Unassembled WGS sequence"/>
</dbReference>
<comment type="subcellular location">
    <subcellularLocation>
        <location evidence="1">Membrane</location>
        <topology evidence="1">Multi-pass membrane protein</topology>
    </subcellularLocation>
</comment>
<reference evidence="9 10" key="1">
    <citation type="journal article" date="2023" name="Arcadia Sci">
        <title>De novo assembly of a long-read Amblyomma americanum tick genome.</title>
        <authorList>
            <person name="Chou S."/>
            <person name="Poskanzer K.E."/>
            <person name="Rollins M."/>
            <person name="Thuy-Boun P.S."/>
        </authorList>
    </citation>
    <scope>NUCLEOTIDE SEQUENCE [LARGE SCALE GENOMIC DNA]</scope>
    <source>
        <strain evidence="9">F_SG_1</strain>
        <tissue evidence="9">Salivary glands</tissue>
    </source>
</reference>
<evidence type="ECO:0000259" key="8">
    <source>
        <dbReference type="Pfam" id="PF12698"/>
    </source>
</evidence>
<name>A0AAQ4D3R1_AMBAM</name>
<dbReference type="EMBL" id="JARKHS020035578">
    <property type="protein sequence ID" value="KAK8757101.1"/>
    <property type="molecule type" value="Genomic_DNA"/>
</dbReference>
<dbReference type="InterPro" id="IPR027417">
    <property type="entry name" value="P-loop_NTPase"/>
</dbReference>
<evidence type="ECO:0000256" key="1">
    <source>
        <dbReference type="ARBA" id="ARBA00004141"/>
    </source>
</evidence>